<evidence type="ECO:0000313" key="1">
    <source>
        <dbReference type="EMBL" id="SCL85195.1"/>
    </source>
</evidence>
<dbReference type="EMBL" id="FMIK01000017">
    <property type="protein sequence ID" value="SCL85195.1"/>
    <property type="molecule type" value="Genomic_DNA"/>
</dbReference>
<protein>
    <submittedName>
        <fullName evidence="1">Uncharacterized protein</fullName>
    </submittedName>
</protein>
<gene>
    <name evidence="1" type="ORF">BCB44BAC_00697</name>
</gene>
<comment type="caution">
    <text evidence="1">The sequence shown here is derived from an EMBL/GenBank/DDBJ whole genome shotgun (WGS) entry which is preliminary data.</text>
</comment>
<sequence length="10" mass="1104">MMDVSLHQSG</sequence>
<dbReference type="Proteomes" id="UP000242164">
    <property type="component" value="Unassembled WGS sequence"/>
</dbReference>
<name>A0AAX2CCT0_9BACI</name>
<organism evidence="1 2">
    <name type="scientific">Bacillus cytotoxicus</name>
    <dbReference type="NCBI Taxonomy" id="580165"/>
    <lineage>
        <taxon>Bacteria</taxon>
        <taxon>Bacillati</taxon>
        <taxon>Bacillota</taxon>
        <taxon>Bacilli</taxon>
        <taxon>Bacillales</taxon>
        <taxon>Bacillaceae</taxon>
        <taxon>Bacillus</taxon>
        <taxon>Bacillus cereus group</taxon>
    </lineage>
</organism>
<accession>A0AAX2CCT0</accession>
<evidence type="ECO:0000313" key="2">
    <source>
        <dbReference type="Proteomes" id="UP000242164"/>
    </source>
</evidence>
<proteinExistence type="predicted"/>
<reference evidence="1 2" key="1">
    <citation type="submission" date="2016-08" db="EMBL/GenBank/DDBJ databases">
        <authorList>
            <person name="Loux V."/>
            <person name="Rue O."/>
        </authorList>
    </citation>
    <scope>NUCLEOTIDE SEQUENCE [LARGE SCALE GENOMIC DNA]</scope>
    <source>
        <strain evidence="1 2">AFSSA_08CEB44bac</strain>
    </source>
</reference>